<organism evidence="1 2">
    <name type="scientific">Podarcis lilfordi</name>
    <name type="common">Lilford's wall lizard</name>
    <dbReference type="NCBI Taxonomy" id="74358"/>
    <lineage>
        <taxon>Eukaryota</taxon>
        <taxon>Metazoa</taxon>
        <taxon>Chordata</taxon>
        <taxon>Craniata</taxon>
        <taxon>Vertebrata</taxon>
        <taxon>Euteleostomi</taxon>
        <taxon>Lepidosauria</taxon>
        <taxon>Squamata</taxon>
        <taxon>Bifurcata</taxon>
        <taxon>Unidentata</taxon>
        <taxon>Episquamata</taxon>
        <taxon>Laterata</taxon>
        <taxon>Lacertibaenia</taxon>
        <taxon>Lacertidae</taxon>
        <taxon>Podarcis</taxon>
    </lineage>
</organism>
<gene>
    <name evidence="1" type="ORF">PODLI_1B026270</name>
</gene>
<reference evidence="1" key="1">
    <citation type="submission" date="2022-12" db="EMBL/GenBank/DDBJ databases">
        <authorList>
            <person name="Alioto T."/>
            <person name="Alioto T."/>
            <person name="Gomez Garrido J."/>
        </authorList>
    </citation>
    <scope>NUCLEOTIDE SEQUENCE</scope>
</reference>
<accession>A0AA35PH02</accession>
<keyword evidence="2" id="KW-1185">Reference proteome</keyword>
<dbReference type="Proteomes" id="UP001178461">
    <property type="component" value="Chromosome 12"/>
</dbReference>
<dbReference type="AlphaFoldDB" id="A0AA35PH02"/>
<proteinExistence type="predicted"/>
<sequence>MIYRIPLNNSCIKLIKRIGERPEVFTETSTGDRSMASSSRQKCVNQPNAFCYAIFLWSIRRVSARKTDILSPIPLFLQQLDLSRTLKNSQFQFLRGLSLLKMKEVNMVRSTTGSSGSQNSQLIAWTT</sequence>
<name>A0AA35PH02_9SAUR</name>
<dbReference type="EMBL" id="OX395137">
    <property type="protein sequence ID" value="CAI5788636.1"/>
    <property type="molecule type" value="Genomic_DNA"/>
</dbReference>
<evidence type="ECO:0000313" key="1">
    <source>
        <dbReference type="EMBL" id="CAI5788636.1"/>
    </source>
</evidence>
<protein>
    <submittedName>
        <fullName evidence="1">Uncharacterized protein</fullName>
    </submittedName>
</protein>
<evidence type="ECO:0000313" key="2">
    <source>
        <dbReference type="Proteomes" id="UP001178461"/>
    </source>
</evidence>